<dbReference type="OrthoDB" id="1912561at2759"/>
<dbReference type="EMBL" id="CAEKKB010000001">
    <property type="protein sequence ID" value="CAB4294448.1"/>
    <property type="molecule type" value="Genomic_DNA"/>
</dbReference>
<organism evidence="2 3">
    <name type="scientific">Prunus armeniaca</name>
    <name type="common">Apricot</name>
    <name type="synonym">Armeniaca vulgaris</name>
    <dbReference type="NCBI Taxonomy" id="36596"/>
    <lineage>
        <taxon>Eukaryota</taxon>
        <taxon>Viridiplantae</taxon>
        <taxon>Streptophyta</taxon>
        <taxon>Embryophyta</taxon>
        <taxon>Tracheophyta</taxon>
        <taxon>Spermatophyta</taxon>
        <taxon>Magnoliopsida</taxon>
        <taxon>eudicotyledons</taxon>
        <taxon>Gunneridae</taxon>
        <taxon>Pentapetalae</taxon>
        <taxon>rosids</taxon>
        <taxon>fabids</taxon>
        <taxon>Rosales</taxon>
        <taxon>Rosaceae</taxon>
        <taxon>Amygdaloideae</taxon>
        <taxon>Amygdaleae</taxon>
        <taxon>Prunus</taxon>
    </lineage>
</organism>
<gene>
    <name evidence="2" type="ORF">ORAREDHAP_LOCUS5203</name>
</gene>
<dbReference type="PANTHER" id="PTHR47481:SF10">
    <property type="entry name" value="COPIA-LIKE POLYPROTEIN_RETROTRANSPOSON"/>
    <property type="match status" value="1"/>
</dbReference>
<accession>A0A6J5W894</accession>
<evidence type="ECO:0000256" key="1">
    <source>
        <dbReference type="SAM" id="MobiDB-lite"/>
    </source>
</evidence>
<dbReference type="PANTHER" id="PTHR47481">
    <property type="match status" value="1"/>
</dbReference>
<dbReference type="Proteomes" id="UP000507245">
    <property type="component" value="Unassembled WGS sequence"/>
</dbReference>
<evidence type="ECO:0000313" key="3">
    <source>
        <dbReference type="Proteomes" id="UP000507245"/>
    </source>
</evidence>
<evidence type="ECO:0008006" key="4">
    <source>
        <dbReference type="Google" id="ProtNLM"/>
    </source>
</evidence>
<protein>
    <recommendedName>
        <fullName evidence="4">CCHC-type domain-containing protein</fullName>
    </recommendedName>
</protein>
<dbReference type="Pfam" id="PF14223">
    <property type="entry name" value="Retrotran_gag_2"/>
    <property type="match status" value="1"/>
</dbReference>
<feature type="region of interest" description="Disordered" evidence="1">
    <location>
        <begin position="115"/>
        <end position="183"/>
    </location>
</feature>
<feature type="compositionally biased region" description="Polar residues" evidence="1">
    <location>
        <begin position="115"/>
        <end position="138"/>
    </location>
</feature>
<proteinExistence type="predicted"/>
<feature type="compositionally biased region" description="Polar residues" evidence="1">
    <location>
        <begin position="165"/>
        <end position="181"/>
    </location>
</feature>
<dbReference type="AlphaFoldDB" id="A0A6J5W894"/>
<sequence length="251" mass="27884">MLSIIDGSEPCPPQYLPIQEGSLTSTTNPEFVQWMKQDLKGTSDSLVAAGSPLDDIDFVAHVLNGLPSDYDSFATSIRVQSEPITSEELHALLLSEEFAFSSRLNSFSEPTSHAFQTSLSSQPHLSKTNSNNRYSNQARSFSNSSHRNPNPNSRNPQHPFRFSRPQHTSHPNPNHNLNPTRSFFRPNNYFTPRIVCQICNKPGHGALTCKNRLNSSYQGHFPSPNLSPSHSTTPSYPFASYTSIYPSSSPT</sequence>
<keyword evidence="3" id="KW-1185">Reference proteome</keyword>
<evidence type="ECO:0000313" key="2">
    <source>
        <dbReference type="EMBL" id="CAB4294448.1"/>
    </source>
</evidence>
<feature type="compositionally biased region" description="Low complexity" evidence="1">
    <location>
        <begin position="139"/>
        <end position="156"/>
    </location>
</feature>
<name>A0A6J5W894_PRUAR</name>
<reference evidence="3" key="1">
    <citation type="journal article" date="2020" name="Genome Biol.">
        <title>Gamete binning: chromosome-level and haplotype-resolved genome assembly enabled by high-throughput single-cell sequencing of gamete genomes.</title>
        <authorList>
            <person name="Campoy J.A."/>
            <person name="Sun H."/>
            <person name="Goel M."/>
            <person name="Jiao W.-B."/>
            <person name="Folz-Donahue K."/>
            <person name="Wang N."/>
            <person name="Rubio M."/>
            <person name="Liu C."/>
            <person name="Kukat C."/>
            <person name="Ruiz D."/>
            <person name="Huettel B."/>
            <person name="Schneeberger K."/>
        </authorList>
    </citation>
    <scope>NUCLEOTIDE SEQUENCE [LARGE SCALE GENOMIC DNA]</scope>
    <source>
        <strain evidence="3">cv. Rojo Pasion</strain>
    </source>
</reference>